<proteinExistence type="predicted"/>
<gene>
    <name evidence="1" type="ORF">PG991_008992</name>
</gene>
<organism evidence="1 2">
    <name type="scientific">Apiospora marii</name>
    <dbReference type="NCBI Taxonomy" id="335849"/>
    <lineage>
        <taxon>Eukaryota</taxon>
        <taxon>Fungi</taxon>
        <taxon>Dikarya</taxon>
        <taxon>Ascomycota</taxon>
        <taxon>Pezizomycotina</taxon>
        <taxon>Sordariomycetes</taxon>
        <taxon>Xylariomycetidae</taxon>
        <taxon>Amphisphaeriales</taxon>
        <taxon>Apiosporaceae</taxon>
        <taxon>Apiospora</taxon>
    </lineage>
</organism>
<comment type="caution">
    <text evidence="1">The sequence shown here is derived from an EMBL/GenBank/DDBJ whole genome shotgun (WGS) entry which is preliminary data.</text>
</comment>
<evidence type="ECO:0008006" key="3">
    <source>
        <dbReference type="Google" id="ProtNLM"/>
    </source>
</evidence>
<evidence type="ECO:0000313" key="2">
    <source>
        <dbReference type="Proteomes" id="UP001396898"/>
    </source>
</evidence>
<protein>
    <recommendedName>
        <fullName evidence="3">SNF2 N-terminal domain-containing protein</fullName>
    </recommendedName>
</protein>
<evidence type="ECO:0000313" key="1">
    <source>
        <dbReference type="EMBL" id="KAK8013399.1"/>
    </source>
</evidence>
<dbReference type="Proteomes" id="UP001396898">
    <property type="component" value="Unassembled WGS sequence"/>
</dbReference>
<keyword evidence="2" id="KW-1185">Reference proteome</keyword>
<reference evidence="1 2" key="1">
    <citation type="submission" date="2023-01" db="EMBL/GenBank/DDBJ databases">
        <title>Analysis of 21 Apiospora genomes using comparative genomics revels a genus with tremendous synthesis potential of carbohydrate active enzymes and secondary metabolites.</title>
        <authorList>
            <person name="Sorensen T."/>
        </authorList>
    </citation>
    <scope>NUCLEOTIDE SEQUENCE [LARGE SCALE GENOMIC DNA]</scope>
    <source>
        <strain evidence="1 2">CBS 20057</strain>
    </source>
</reference>
<accession>A0ABR1RLI5</accession>
<name>A0ABR1RLI5_9PEZI</name>
<sequence>MVFVSASSTSHATFVKNRKRMHARELTAVQRWQVELPLFKARGQDDNQLFEVLDLDGDFSLLICDECHVLKDENGEPRNLKAVLSLGFRDVIVPHIPANIDPLYLYTYEIPVRLHKPNRKVTLHRGLEQALLLARRPSLCDPESHDPGVRFLVEASNADIQLWKLSHP</sequence>
<dbReference type="EMBL" id="JAQQWI010000013">
    <property type="protein sequence ID" value="KAK8013399.1"/>
    <property type="molecule type" value="Genomic_DNA"/>
</dbReference>